<protein>
    <submittedName>
        <fullName evidence="3">Uncharacterized conserved protein</fullName>
    </submittedName>
</protein>
<feature type="domain" description="GmrSD restriction endonucleases C-terminal" evidence="2">
    <location>
        <begin position="446"/>
        <end position="602"/>
    </location>
</feature>
<sequence length="615" mass="71769">MITSEIQSIFNVFNNNYVYEIPDFQRDFVWGEHEVTQLFKDFNEDTEEFTKESSLLDGYLLGNIVLINNDATTASKIVIDGQQRLTTLSLLYKVLEETIDHRLHRKENSIETMQKWMNMRGELNKGYGLFDDEANFKNSKIQHHKSLEFGSIYRHIIRPDSSAKNSLQQSSQIEEVYEVLKEELSKLSDQELPKFVNYIKHKVMLIVTTAPTLSKAFQLFEILNNRGKDLEPLDLIKNMLLKNLAKEHYSEDERDKFTELWRKFNDNLALNSKKKIESSTFLKHYLVGTTGENVRKDKLFNYYSELNPSKENVLMMVSEMHDVSYTYGKLERKEFDGFIKNTHLLDILFKLLSLKQAQTILIPFYNESEQRKSEVVDLAIRLGASVIFSYTQTNYIEAEIPSLIKKYYATLDREGSDRAYFQFTNELERRIQEKAKLAKDAVSTRRFENTRGNYNKKGYDLLRFIESYGHLDSAVLLTSNRSKKITLEHIMPRTPVNQEFIIDSGFTDIEEYKEYVNRIGNFALIHNDENSALSNKSFDQKRLVYARSSIWTTQVLNSMLVSTMKSGKEVHQYEVINESLFVQAEEGIWTKENIHARSEKIALYLELILTKGGSK</sequence>
<dbReference type="EMBL" id="UGGP01000001">
    <property type="protein sequence ID" value="STO08800.1"/>
    <property type="molecule type" value="Genomic_DNA"/>
</dbReference>
<dbReference type="Pfam" id="PF07510">
    <property type="entry name" value="GmrSD_C"/>
    <property type="match status" value="1"/>
</dbReference>
<evidence type="ECO:0000313" key="4">
    <source>
        <dbReference type="Proteomes" id="UP000254060"/>
    </source>
</evidence>
<dbReference type="Proteomes" id="UP000254060">
    <property type="component" value="Unassembled WGS sequence"/>
</dbReference>
<dbReference type="PANTHER" id="PTHR35149:SF1">
    <property type="entry name" value="DUF5655 DOMAIN-CONTAINING PROTEIN"/>
    <property type="match status" value="1"/>
</dbReference>
<dbReference type="OrthoDB" id="9798761at2"/>
<evidence type="ECO:0000313" key="3">
    <source>
        <dbReference type="EMBL" id="STO08800.1"/>
    </source>
</evidence>
<reference evidence="3 4" key="1">
    <citation type="submission" date="2018-06" db="EMBL/GenBank/DDBJ databases">
        <authorList>
            <consortium name="Pathogen Informatics"/>
            <person name="Doyle S."/>
        </authorList>
    </citation>
    <scope>NUCLEOTIDE SEQUENCE [LARGE SCALE GENOMIC DNA]</scope>
    <source>
        <strain evidence="3 4">NCTC13163</strain>
    </source>
</reference>
<gene>
    <name evidence="3" type="ORF">NCTC13163_02178</name>
</gene>
<name>A0A377FVG1_9BACL</name>
<accession>A0A377FVG1</accession>
<dbReference type="AlphaFoldDB" id="A0A377FVG1"/>
<dbReference type="InterPro" id="IPR011089">
    <property type="entry name" value="GmrSD_C"/>
</dbReference>
<proteinExistence type="predicted"/>
<dbReference type="STRING" id="1397694.GCA_000702585_02666"/>
<feature type="domain" description="GmrSD restriction endonucleases N-terminal" evidence="1">
    <location>
        <begin position="11"/>
        <end position="240"/>
    </location>
</feature>
<evidence type="ECO:0000259" key="2">
    <source>
        <dbReference type="Pfam" id="PF07510"/>
    </source>
</evidence>
<evidence type="ECO:0000259" key="1">
    <source>
        <dbReference type="Pfam" id="PF03235"/>
    </source>
</evidence>
<organism evidence="3 4">
    <name type="scientific">Exiguobacterium aurantiacum</name>
    <dbReference type="NCBI Taxonomy" id="33987"/>
    <lineage>
        <taxon>Bacteria</taxon>
        <taxon>Bacillati</taxon>
        <taxon>Bacillota</taxon>
        <taxon>Bacilli</taxon>
        <taxon>Bacillales</taxon>
        <taxon>Bacillales Family XII. Incertae Sedis</taxon>
        <taxon>Exiguobacterium</taxon>
    </lineage>
</organism>
<dbReference type="InterPro" id="IPR004919">
    <property type="entry name" value="GmrSD_N"/>
</dbReference>
<dbReference type="RefSeq" id="WP_029335685.1">
    <property type="nucleotide sequence ID" value="NZ_UGGP01000001.1"/>
</dbReference>
<dbReference type="PANTHER" id="PTHR35149">
    <property type="entry name" value="SLL5132 PROTEIN"/>
    <property type="match status" value="1"/>
</dbReference>
<dbReference type="Pfam" id="PF03235">
    <property type="entry name" value="GmrSD_N"/>
    <property type="match status" value="1"/>
</dbReference>